<feature type="domain" description="RRM" evidence="13">
    <location>
        <begin position="248"/>
        <end position="324"/>
    </location>
</feature>
<feature type="compositionally biased region" description="Polar residues" evidence="12">
    <location>
        <begin position="1"/>
        <end position="10"/>
    </location>
</feature>
<name>A0A7K9YXP7_9GALL</name>
<dbReference type="GO" id="GO:0006397">
    <property type="term" value="P:mRNA processing"/>
    <property type="evidence" value="ECO:0007669"/>
    <property type="project" value="UniProtKB-KW"/>
</dbReference>
<dbReference type="Proteomes" id="UP000522663">
    <property type="component" value="Unassembled WGS sequence"/>
</dbReference>
<dbReference type="AlphaFoldDB" id="A0A7K9YXP7"/>
<dbReference type="GO" id="GO:0008380">
    <property type="term" value="P:RNA splicing"/>
    <property type="evidence" value="ECO:0007669"/>
    <property type="project" value="UniProtKB-KW"/>
</dbReference>
<evidence type="ECO:0000256" key="8">
    <source>
        <dbReference type="ARBA" id="ARBA00023242"/>
    </source>
</evidence>
<protein>
    <recommendedName>
        <fullName evidence="9">Polypyrimidine tract-binding protein 2</fullName>
    </recommendedName>
    <alternativeName>
        <fullName evidence="10">Neural polypyrimidine tract-binding protein</fullName>
    </alternativeName>
</protein>
<sequence>QTSGTPTAHAQDSGACSDAARDGERNPALGNVRQFPCRPRRHFLAGSPCSSVARLSVPLVSALSCSAMDGIVTDVAVGVKRGSDELLSGSVLNSPNSNMSSMVVTANGNDNKKFKGEDKMDGAPSRVLHIRKLPGEVTETEVIALGLPFGKVTNILMLKGKNQAFLELATEEAAITMVNYYSAVTPHLRNQPVYIQYSNHKELKTDNTLNQRAQAVLQAVTAVQATNAPISGTTVSESAVTPAQSPVLRIIIDNMYYPVTLDVLHQIFSKFGAVLKIITFTKNNQFQALLQYGDPVNAQQAKLALDGQNIYNACCTLRIDFSKLVNLNVKYNNDKSRDYTRPDLPSGDGQPALDPAIAAAFAKETSLLAVPGALSPLAIPNAAAAAAAAAAGRVGMPGVSAGGNTVLLVSNLNEEMVTPQSLFTLFGVYGDVQRVKILYNKKDSALIQMADGNQSQLAMSHLNGQKMYGKIIRVTLSKHQTVQLPREGLDDQGLTKDFGNSPLHRFKKPGSKNFQNIFPPSATLHLSNIPPSVAEEDLRTLFSNTGGTVKAFKFFQDHKMALLQMSTVEEAIQALIDLHNYNLGENHHLRVSFSKSTI</sequence>
<dbReference type="CDD" id="cd12783">
    <property type="entry name" value="RRM2_PTBP2"/>
    <property type="match status" value="1"/>
</dbReference>
<keyword evidence="15" id="KW-1185">Reference proteome</keyword>
<evidence type="ECO:0000259" key="13">
    <source>
        <dbReference type="PROSITE" id="PS50102"/>
    </source>
</evidence>
<keyword evidence="7" id="KW-0508">mRNA splicing</keyword>
<keyword evidence="3" id="KW-0507">mRNA processing</keyword>
<evidence type="ECO:0000313" key="14">
    <source>
        <dbReference type="EMBL" id="NXJ14853.1"/>
    </source>
</evidence>
<dbReference type="InterPro" id="IPR021790">
    <property type="entry name" value="PTBP1-like_RRM2"/>
</dbReference>
<feature type="domain" description="RRM" evidence="13">
    <location>
        <begin position="522"/>
        <end position="596"/>
    </location>
</feature>
<feature type="domain" description="RRM" evidence="13">
    <location>
        <begin position="126"/>
        <end position="200"/>
    </location>
</feature>
<dbReference type="CDD" id="cd12696">
    <property type="entry name" value="RRM3_PTBP2"/>
    <property type="match status" value="1"/>
</dbReference>
<gene>
    <name evidence="14" type="primary">Ptbp2</name>
    <name evidence="14" type="ORF">ODOGUJ_R03451</name>
</gene>
<evidence type="ECO:0000256" key="1">
    <source>
        <dbReference type="ARBA" id="ARBA00004123"/>
    </source>
</evidence>
<evidence type="ECO:0000256" key="2">
    <source>
        <dbReference type="ARBA" id="ARBA00022553"/>
    </source>
</evidence>
<comment type="subcellular location">
    <subcellularLocation>
        <location evidence="1">Nucleus</location>
    </subcellularLocation>
</comment>
<evidence type="ECO:0000256" key="12">
    <source>
        <dbReference type="SAM" id="MobiDB-lite"/>
    </source>
</evidence>
<keyword evidence="5 11" id="KW-0694">RNA-binding</keyword>
<dbReference type="InterPro" id="IPR035002">
    <property type="entry name" value="PTBP2_RRM1"/>
</dbReference>
<evidence type="ECO:0000256" key="6">
    <source>
        <dbReference type="ARBA" id="ARBA00022990"/>
    </source>
</evidence>
<dbReference type="InterPro" id="IPR034800">
    <property type="entry name" value="PTBP2_RRM4"/>
</dbReference>
<dbReference type="InterPro" id="IPR034799">
    <property type="entry name" value="PTBP2_RRM3"/>
</dbReference>
<evidence type="ECO:0000256" key="4">
    <source>
        <dbReference type="ARBA" id="ARBA00022737"/>
    </source>
</evidence>
<dbReference type="InterPro" id="IPR035979">
    <property type="entry name" value="RBD_domain_sf"/>
</dbReference>
<evidence type="ECO:0000256" key="3">
    <source>
        <dbReference type="ARBA" id="ARBA00022664"/>
    </source>
</evidence>
<dbReference type="FunFam" id="3.30.70.330:FF:000036">
    <property type="entry name" value="polypyrimidine tract-binding protein 1 isoform X2"/>
    <property type="match status" value="1"/>
</dbReference>
<dbReference type="EMBL" id="VXAB01012433">
    <property type="protein sequence ID" value="NXJ14853.1"/>
    <property type="molecule type" value="Genomic_DNA"/>
</dbReference>
<dbReference type="CDD" id="cd12778">
    <property type="entry name" value="RRM1_PTBP2"/>
    <property type="match status" value="1"/>
</dbReference>
<dbReference type="FunFam" id="3.30.70.330:FF:000018">
    <property type="entry name" value="Polypyrimidine tract-binding protein 2 isoform 1"/>
    <property type="match status" value="1"/>
</dbReference>
<dbReference type="Pfam" id="PF11835">
    <property type="entry name" value="RRM_8"/>
    <property type="match status" value="1"/>
</dbReference>
<dbReference type="CDD" id="cd12702">
    <property type="entry name" value="RRM4_PTBP2"/>
    <property type="match status" value="1"/>
</dbReference>
<keyword evidence="2" id="KW-0597">Phosphoprotein</keyword>
<dbReference type="NCBIfam" id="TIGR01649">
    <property type="entry name" value="hnRNP-L_PTB"/>
    <property type="match status" value="1"/>
</dbReference>
<dbReference type="GO" id="GO:0003723">
    <property type="term" value="F:RNA binding"/>
    <property type="evidence" value="ECO:0007669"/>
    <property type="project" value="UniProtKB-UniRule"/>
</dbReference>
<dbReference type="InterPro" id="IPR012677">
    <property type="entry name" value="Nucleotide-bd_a/b_plait_sf"/>
</dbReference>
<evidence type="ECO:0000313" key="15">
    <source>
        <dbReference type="Proteomes" id="UP000522663"/>
    </source>
</evidence>
<dbReference type="SMART" id="SM00360">
    <property type="entry name" value="RRM"/>
    <property type="match status" value="4"/>
</dbReference>
<keyword evidence="4" id="KW-0677">Repeat</keyword>
<comment type="caution">
    <text evidence="14">The sequence shown here is derived from an EMBL/GenBank/DDBJ whole genome shotgun (WGS) entry which is preliminary data.</text>
</comment>
<evidence type="ECO:0000256" key="10">
    <source>
        <dbReference type="ARBA" id="ARBA00078470"/>
    </source>
</evidence>
<evidence type="ECO:0000256" key="5">
    <source>
        <dbReference type="ARBA" id="ARBA00022884"/>
    </source>
</evidence>
<reference evidence="14 15" key="1">
    <citation type="submission" date="2019-09" db="EMBL/GenBank/DDBJ databases">
        <title>Bird 10,000 Genomes (B10K) Project - Family phase.</title>
        <authorList>
            <person name="Zhang G."/>
        </authorList>
    </citation>
    <scope>NUCLEOTIDE SEQUENCE [LARGE SCALE GENOMIC DNA]</scope>
    <source>
        <strain evidence="14">B10K-DU-001-53</strain>
        <tissue evidence="14">Muscle</tissue>
    </source>
</reference>
<dbReference type="PANTHER" id="PTHR15592">
    <property type="entry name" value="MATRIN 3/NUCLEAR PROTEIN 220-RELATED"/>
    <property type="match status" value="1"/>
</dbReference>
<feature type="non-terminal residue" evidence="14">
    <location>
        <position position="1"/>
    </location>
</feature>
<evidence type="ECO:0000256" key="7">
    <source>
        <dbReference type="ARBA" id="ARBA00023187"/>
    </source>
</evidence>
<evidence type="ECO:0000256" key="9">
    <source>
        <dbReference type="ARBA" id="ARBA00069863"/>
    </source>
</evidence>
<dbReference type="GO" id="GO:0005634">
    <property type="term" value="C:nucleus"/>
    <property type="evidence" value="ECO:0007669"/>
    <property type="project" value="UniProtKB-SubCell"/>
</dbReference>
<evidence type="ECO:0000256" key="11">
    <source>
        <dbReference type="PROSITE-ProRule" id="PRU00176"/>
    </source>
</evidence>
<keyword evidence="6" id="KW-0007">Acetylation</keyword>
<dbReference type="InterPro" id="IPR006536">
    <property type="entry name" value="HnRNP-L/PTB"/>
</dbReference>
<feature type="domain" description="RRM" evidence="13">
    <location>
        <begin position="405"/>
        <end position="479"/>
    </location>
</feature>
<feature type="region of interest" description="Disordered" evidence="12">
    <location>
        <begin position="1"/>
        <end position="33"/>
    </location>
</feature>
<dbReference type="PROSITE" id="PS50102">
    <property type="entry name" value="RRM"/>
    <property type="match status" value="4"/>
</dbReference>
<proteinExistence type="predicted"/>
<dbReference type="SUPFAM" id="SSF54928">
    <property type="entry name" value="RNA-binding domain, RBD"/>
    <property type="match status" value="4"/>
</dbReference>
<dbReference type="FunFam" id="3.30.70.330:FF:000173">
    <property type="entry name" value="polypyrimidine tract-binding protein 2 isoform X2"/>
    <property type="match status" value="1"/>
</dbReference>
<organism evidence="14 15">
    <name type="scientific">Odontophorus gujanensis</name>
    <name type="common">marbled wood quail</name>
    <dbReference type="NCBI Taxonomy" id="886794"/>
    <lineage>
        <taxon>Eukaryota</taxon>
        <taxon>Metazoa</taxon>
        <taxon>Chordata</taxon>
        <taxon>Craniata</taxon>
        <taxon>Vertebrata</taxon>
        <taxon>Euteleostomi</taxon>
        <taxon>Archelosauria</taxon>
        <taxon>Archosauria</taxon>
        <taxon>Dinosauria</taxon>
        <taxon>Saurischia</taxon>
        <taxon>Theropoda</taxon>
        <taxon>Coelurosauria</taxon>
        <taxon>Aves</taxon>
        <taxon>Neognathae</taxon>
        <taxon>Galloanserae</taxon>
        <taxon>Galliformes</taxon>
        <taxon>Odontophoridae</taxon>
        <taxon>Odontophorus</taxon>
    </lineage>
</organism>
<accession>A0A7K9YXP7</accession>
<dbReference type="OrthoDB" id="296632at2759"/>
<keyword evidence="8" id="KW-0539">Nucleus</keyword>
<dbReference type="InterPro" id="IPR055204">
    <property type="entry name" value="HNRNPL_RRM"/>
</dbReference>
<dbReference type="Pfam" id="PF13893">
    <property type="entry name" value="RRM_5"/>
    <property type="match status" value="1"/>
</dbReference>
<dbReference type="InterPro" id="IPR000504">
    <property type="entry name" value="RRM_dom"/>
</dbReference>
<dbReference type="Gene3D" id="3.30.70.330">
    <property type="match status" value="4"/>
</dbReference>
<dbReference type="FunFam" id="3.30.70.330:FF:000032">
    <property type="entry name" value="Polypyrimidine tract-binding protein 2 isoform 1"/>
    <property type="match status" value="1"/>
</dbReference>
<feature type="non-terminal residue" evidence="14">
    <location>
        <position position="598"/>
    </location>
</feature>
<dbReference type="Pfam" id="PF22976">
    <property type="entry name" value="RRM_10"/>
    <property type="match status" value="1"/>
</dbReference>